<dbReference type="Proteomes" id="UP000184418">
    <property type="component" value="Unassembled WGS sequence"/>
</dbReference>
<keyword evidence="1" id="KW-0472">Membrane</keyword>
<evidence type="ECO:0008006" key="4">
    <source>
        <dbReference type="Google" id="ProtNLM"/>
    </source>
</evidence>
<feature type="transmembrane region" description="Helical" evidence="1">
    <location>
        <begin position="240"/>
        <end position="262"/>
    </location>
</feature>
<reference evidence="2 3" key="1">
    <citation type="submission" date="2016-11" db="EMBL/GenBank/DDBJ databases">
        <authorList>
            <person name="Jaros S."/>
            <person name="Januszkiewicz K."/>
            <person name="Wedrychowicz H."/>
        </authorList>
    </citation>
    <scope>NUCLEOTIDE SEQUENCE [LARGE SCALE GENOMIC DNA]</scope>
    <source>
        <strain evidence="2 3">DSM 21074</strain>
    </source>
</reference>
<feature type="transmembrane region" description="Helical" evidence="1">
    <location>
        <begin position="108"/>
        <end position="128"/>
    </location>
</feature>
<keyword evidence="3" id="KW-1185">Reference proteome</keyword>
<feature type="transmembrane region" description="Helical" evidence="1">
    <location>
        <begin position="201"/>
        <end position="220"/>
    </location>
</feature>
<gene>
    <name evidence="2" type="ORF">SAMN02745146_0306</name>
</gene>
<name>A0A1M6MJU0_9BACT</name>
<dbReference type="EMBL" id="FQYN01000013">
    <property type="protein sequence ID" value="SHJ83759.1"/>
    <property type="molecule type" value="Genomic_DNA"/>
</dbReference>
<feature type="transmembrane region" description="Helical" evidence="1">
    <location>
        <begin position="274"/>
        <end position="297"/>
    </location>
</feature>
<feature type="transmembrane region" description="Helical" evidence="1">
    <location>
        <begin position="135"/>
        <end position="152"/>
    </location>
</feature>
<organism evidence="2 3">
    <name type="scientific">Hymenobacter daecheongensis DSM 21074</name>
    <dbReference type="NCBI Taxonomy" id="1121955"/>
    <lineage>
        <taxon>Bacteria</taxon>
        <taxon>Pseudomonadati</taxon>
        <taxon>Bacteroidota</taxon>
        <taxon>Cytophagia</taxon>
        <taxon>Cytophagales</taxon>
        <taxon>Hymenobacteraceae</taxon>
        <taxon>Hymenobacter</taxon>
    </lineage>
</organism>
<proteinExistence type="predicted"/>
<feature type="transmembrane region" description="Helical" evidence="1">
    <location>
        <begin position="352"/>
        <end position="370"/>
    </location>
</feature>
<protein>
    <recommendedName>
        <fullName evidence="4">Dolichyl-phosphate-mannose-protein mannosyltransferase</fullName>
    </recommendedName>
</protein>
<keyword evidence="1" id="KW-0812">Transmembrane</keyword>
<feature type="transmembrane region" description="Helical" evidence="1">
    <location>
        <begin position="376"/>
        <end position="397"/>
    </location>
</feature>
<accession>A0A1M6MJU0</accession>
<dbReference type="STRING" id="1121955.SAMN02745146_0306"/>
<dbReference type="AlphaFoldDB" id="A0A1M6MJU0"/>
<sequence length="527" mass="57987">MRLSVRWWNNPAFNIQHPTLTILLISLLLPTQNSTLDAWYYAACVRHQHELLLPHHLLYNPAGLLWTRFLELLGLHLDTLAALKMMNALAAGASLWVLGRILQRLRLSPATGAAWVLVVGASFGLLRFATENEAYVLPVLFSLLGSWCWTRYQLAAAPRPAGLVWAGVWAAVACLFHQIHFFWWLGLLLGTGWYAAKKIRAVLLFGLPALLVPAAYVAALPTWHEPLTLPALWRFVFHDYYAGLAGGSLSAHGGLLAVANLVRTFLQIHGSMPALLRAAPLLAVVPVVCAGLAGWAMRAAWQSSRNRVTLRSAEPDLGSSSPDFRAVVVRTHGFILLAQLGFAAYSEGNAEFMVMVPALVAVVGSGLRWMPARALAALGVALLLWNLAFGLGPSYFLRFSNTDRLLTEIPARPATWFLLDNPNLVLNQLHYRTGRPTGPPNVLPAPTLLVRRPGQSAARLRAWLRAQQQAGRPILTDCLGGPRLLDRAQLVYGDQNAELLQGFRTTRLDSFPTFFGPRYLTKISSKP</sequence>
<keyword evidence="1" id="KW-1133">Transmembrane helix</keyword>
<feature type="transmembrane region" description="Helical" evidence="1">
    <location>
        <begin position="164"/>
        <end position="189"/>
    </location>
</feature>
<evidence type="ECO:0000313" key="2">
    <source>
        <dbReference type="EMBL" id="SHJ83759.1"/>
    </source>
</evidence>
<evidence type="ECO:0000256" key="1">
    <source>
        <dbReference type="SAM" id="Phobius"/>
    </source>
</evidence>
<evidence type="ECO:0000313" key="3">
    <source>
        <dbReference type="Proteomes" id="UP000184418"/>
    </source>
</evidence>